<evidence type="ECO:0000313" key="1">
    <source>
        <dbReference type="EMBL" id="KAH7512687.1"/>
    </source>
</evidence>
<dbReference type="EMBL" id="JAEACU010000012">
    <property type="protein sequence ID" value="KAH7512687.1"/>
    <property type="molecule type" value="Genomic_DNA"/>
</dbReference>
<organism evidence="1 2">
    <name type="scientific">Ziziphus jujuba var. spinosa</name>
    <dbReference type="NCBI Taxonomy" id="714518"/>
    <lineage>
        <taxon>Eukaryota</taxon>
        <taxon>Viridiplantae</taxon>
        <taxon>Streptophyta</taxon>
        <taxon>Embryophyta</taxon>
        <taxon>Tracheophyta</taxon>
        <taxon>Spermatophyta</taxon>
        <taxon>Magnoliopsida</taxon>
        <taxon>eudicotyledons</taxon>
        <taxon>Gunneridae</taxon>
        <taxon>Pentapetalae</taxon>
        <taxon>rosids</taxon>
        <taxon>fabids</taxon>
        <taxon>Rosales</taxon>
        <taxon>Rhamnaceae</taxon>
        <taxon>Paliureae</taxon>
        <taxon>Ziziphus</taxon>
    </lineage>
</organism>
<gene>
    <name evidence="1" type="ORF">FEM48_Zijuj12G0117200</name>
</gene>
<name>A0A978UD44_ZIZJJ</name>
<evidence type="ECO:0000313" key="2">
    <source>
        <dbReference type="Proteomes" id="UP000813462"/>
    </source>
</evidence>
<accession>A0A978UD44</accession>
<comment type="caution">
    <text evidence="1">The sequence shown here is derived from an EMBL/GenBank/DDBJ whole genome shotgun (WGS) entry which is preliminary data.</text>
</comment>
<dbReference type="Proteomes" id="UP000813462">
    <property type="component" value="Unassembled WGS sequence"/>
</dbReference>
<reference evidence="1" key="1">
    <citation type="journal article" date="2021" name="Front. Plant Sci.">
        <title>Chromosome-Scale Genome Assembly for Chinese Sour Jujube and Insights Into Its Genome Evolution and Domestication Signature.</title>
        <authorList>
            <person name="Shen L.-Y."/>
            <person name="Luo H."/>
            <person name="Wang X.-L."/>
            <person name="Wang X.-M."/>
            <person name="Qiu X.-J."/>
            <person name="Liu H."/>
            <person name="Zhou S.-S."/>
            <person name="Jia K.-H."/>
            <person name="Nie S."/>
            <person name="Bao Y.-T."/>
            <person name="Zhang R.-G."/>
            <person name="Yun Q.-Z."/>
            <person name="Chai Y.-H."/>
            <person name="Lu J.-Y."/>
            <person name="Li Y."/>
            <person name="Zhao S.-W."/>
            <person name="Mao J.-F."/>
            <person name="Jia S.-G."/>
            <person name="Mao Y.-M."/>
        </authorList>
    </citation>
    <scope>NUCLEOTIDE SEQUENCE</scope>
    <source>
        <strain evidence="1">AT0</strain>
        <tissue evidence="1">Leaf</tissue>
    </source>
</reference>
<sequence length="224" mass="25245">MWNCLFHLYKEGYFRDANFLRRSSNGYLDFSCFEDSNGRAFIKFAVEKVSQRQLGNGQKSAFSAKRLRSFFEIGEKLKRVLKHLCKCVNQNVWRAKHQELNLTDAVNEITLCAFDAVPSLLVVPDELKASTGELLKEVLKLSQTSSYSQFIVFTNCSGYLQGHPGGKTNSTRPLRAAKFWYSRRDEMDSVASSKSGNNGTIVEGLRKSSNFCIIRGLSKVVSLG</sequence>
<protein>
    <submittedName>
        <fullName evidence="1">Uncharacterized protein</fullName>
    </submittedName>
</protein>
<dbReference type="AlphaFoldDB" id="A0A978UD44"/>
<proteinExistence type="predicted"/>